<dbReference type="PROSITE" id="PS51257">
    <property type="entry name" value="PROKAR_LIPOPROTEIN"/>
    <property type="match status" value="1"/>
</dbReference>
<reference evidence="2 3" key="1">
    <citation type="submission" date="2018-04" db="EMBL/GenBank/DDBJ databases">
        <title>Flavobacterium sp. nov., isolated from glacier ice.</title>
        <authorList>
            <person name="Liu Q."/>
            <person name="Xin Y.-H."/>
        </authorList>
    </citation>
    <scope>NUCLEOTIDE SEQUENCE [LARGE SCALE GENOMIC DNA]</scope>
    <source>
        <strain evidence="2 3">LB2P30</strain>
    </source>
</reference>
<comment type="caution">
    <text evidence="2">The sequence shown here is derived from an EMBL/GenBank/DDBJ whole genome shotgun (WGS) entry which is preliminary data.</text>
</comment>
<keyword evidence="1" id="KW-0732">Signal</keyword>
<dbReference type="OrthoDB" id="1444189at2"/>
<dbReference type="Proteomes" id="UP000245618">
    <property type="component" value="Unassembled WGS sequence"/>
</dbReference>
<name>A0A2U1JS34_9FLAO</name>
<sequence length="270" mass="30847">MKKLLYLFGASLLVLSSCSSDSSDSIGETILLIKEITSDSYGGTHIITYDGNKIVKEERSATETNTRTYIYDGDLIIKEKIVRKNGWDFWEITSVEYNYENGKLTSLLSKSSDSWTSDGTSLHDRNNYKFDYVYNSDGTITAKNYTFDSQGNAKILYLIKYFFQNGNLVKSEYCDIDGTILSTSIYKYDNKTNPFSNIVGFGQLYDQHGYEISKNNLVEYTLVSSTYTKTVKNKYTYNSNGYPEKISTSDVEATNNIPSNTHFYNTEYHY</sequence>
<feature type="chain" id="PRO_5015719036" description="DUF4595 domain-containing protein" evidence="1">
    <location>
        <begin position="23"/>
        <end position="270"/>
    </location>
</feature>
<accession>A0A2U1JS34</accession>
<organism evidence="2 3">
    <name type="scientific">Flavobacterium laiguense</name>
    <dbReference type="NCBI Taxonomy" id="2169409"/>
    <lineage>
        <taxon>Bacteria</taxon>
        <taxon>Pseudomonadati</taxon>
        <taxon>Bacteroidota</taxon>
        <taxon>Flavobacteriia</taxon>
        <taxon>Flavobacteriales</taxon>
        <taxon>Flavobacteriaceae</taxon>
        <taxon>Flavobacterium</taxon>
    </lineage>
</organism>
<evidence type="ECO:0000256" key="1">
    <source>
        <dbReference type="SAM" id="SignalP"/>
    </source>
</evidence>
<gene>
    <name evidence="2" type="ORF">DB891_14005</name>
</gene>
<dbReference type="RefSeq" id="WP_116764205.1">
    <property type="nucleotide sequence ID" value="NZ_QCZH01000019.1"/>
</dbReference>
<dbReference type="EMBL" id="QCZH01000019">
    <property type="protein sequence ID" value="PWA07769.1"/>
    <property type="molecule type" value="Genomic_DNA"/>
</dbReference>
<dbReference type="AlphaFoldDB" id="A0A2U1JS34"/>
<evidence type="ECO:0000313" key="3">
    <source>
        <dbReference type="Proteomes" id="UP000245618"/>
    </source>
</evidence>
<proteinExistence type="predicted"/>
<feature type="signal peptide" evidence="1">
    <location>
        <begin position="1"/>
        <end position="22"/>
    </location>
</feature>
<protein>
    <recommendedName>
        <fullName evidence="4">DUF4595 domain-containing protein</fullName>
    </recommendedName>
</protein>
<keyword evidence="3" id="KW-1185">Reference proteome</keyword>
<evidence type="ECO:0000313" key="2">
    <source>
        <dbReference type="EMBL" id="PWA07769.1"/>
    </source>
</evidence>
<evidence type="ECO:0008006" key="4">
    <source>
        <dbReference type="Google" id="ProtNLM"/>
    </source>
</evidence>